<name>A0A8J3X1S4_9ACTN</name>
<accession>A0A8J3X1S4</accession>
<dbReference type="AlphaFoldDB" id="A0A8J3X1S4"/>
<protein>
    <submittedName>
        <fullName evidence="1">Uncharacterized protein</fullName>
    </submittedName>
</protein>
<keyword evidence="2" id="KW-1185">Reference proteome</keyword>
<evidence type="ECO:0000313" key="2">
    <source>
        <dbReference type="Proteomes" id="UP000599074"/>
    </source>
</evidence>
<sequence length="70" mass="7841">MVWRLARDLWQAHQPATDGFCGQCGRANELYPCPPARLTIEGMAYACGLLTESGGSADVRHPWHRQSGRW</sequence>
<reference evidence="1" key="1">
    <citation type="submission" date="2021-01" db="EMBL/GenBank/DDBJ databases">
        <title>Whole genome shotgun sequence of Planosporangium mesophilum NBRC 109066.</title>
        <authorList>
            <person name="Komaki H."/>
            <person name="Tamura T."/>
        </authorList>
    </citation>
    <scope>NUCLEOTIDE SEQUENCE</scope>
    <source>
        <strain evidence="1">NBRC 109066</strain>
    </source>
</reference>
<dbReference type="Proteomes" id="UP000599074">
    <property type="component" value="Unassembled WGS sequence"/>
</dbReference>
<evidence type="ECO:0000313" key="1">
    <source>
        <dbReference type="EMBL" id="GII23659.1"/>
    </source>
</evidence>
<organism evidence="1 2">
    <name type="scientific">Planosporangium mesophilum</name>
    <dbReference type="NCBI Taxonomy" id="689768"/>
    <lineage>
        <taxon>Bacteria</taxon>
        <taxon>Bacillati</taxon>
        <taxon>Actinomycetota</taxon>
        <taxon>Actinomycetes</taxon>
        <taxon>Micromonosporales</taxon>
        <taxon>Micromonosporaceae</taxon>
        <taxon>Planosporangium</taxon>
    </lineage>
</organism>
<comment type="caution">
    <text evidence="1">The sequence shown here is derived from an EMBL/GenBank/DDBJ whole genome shotgun (WGS) entry which is preliminary data.</text>
</comment>
<proteinExistence type="predicted"/>
<dbReference type="EMBL" id="BOON01000030">
    <property type="protein sequence ID" value="GII23659.1"/>
    <property type="molecule type" value="Genomic_DNA"/>
</dbReference>
<gene>
    <name evidence="1" type="ORF">Pme01_32560</name>
</gene>